<dbReference type="EMBL" id="ML976146">
    <property type="protein sequence ID" value="KAF1937257.1"/>
    <property type="molecule type" value="Genomic_DNA"/>
</dbReference>
<organism evidence="1 2">
    <name type="scientific">Clathrospora elynae</name>
    <dbReference type="NCBI Taxonomy" id="706981"/>
    <lineage>
        <taxon>Eukaryota</taxon>
        <taxon>Fungi</taxon>
        <taxon>Dikarya</taxon>
        <taxon>Ascomycota</taxon>
        <taxon>Pezizomycotina</taxon>
        <taxon>Dothideomycetes</taxon>
        <taxon>Pleosporomycetidae</taxon>
        <taxon>Pleosporales</taxon>
        <taxon>Diademaceae</taxon>
        <taxon>Clathrospora</taxon>
    </lineage>
</organism>
<protein>
    <submittedName>
        <fullName evidence="1">Uncharacterized protein</fullName>
    </submittedName>
</protein>
<evidence type="ECO:0000313" key="2">
    <source>
        <dbReference type="Proteomes" id="UP000800038"/>
    </source>
</evidence>
<dbReference type="Proteomes" id="UP000800038">
    <property type="component" value="Unassembled WGS sequence"/>
</dbReference>
<reference evidence="1" key="1">
    <citation type="journal article" date="2020" name="Stud. Mycol.">
        <title>101 Dothideomycetes genomes: a test case for predicting lifestyles and emergence of pathogens.</title>
        <authorList>
            <person name="Haridas S."/>
            <person name="Albert R."/>
            <person name="Binder M."/>
            <person name="Bloem J."/>
            <person name="Labutti K."/>
            <person name="Salamov A."/>
            <person name="Andreopoulos B."/>
            <person name="Baker S."/>
            <person name="Barry K."/>
            <person name="Bills G."/>
            <person name="Bluhm B."/>
            <person name="Cannon C."/>
            <person name="Castanera R."/>
            <person name="Culley D."/>
            <person name="Daum C."/>
            <person name="Ezra D."/>
            <person name="Gonzalez J."/>
            <person name="Henrissat B."/>
            <person name="Kuo A."/>
            <person name="Liang C."/>
            <person name="Lipzen A."/>
            <person name="Lutzoni F."/>
            <person name="Magnuson J."/>
            <person name="Mondo S."/>
            <person name="Nolan M."/>
            <person name="Ohm R."/>
            <person name="Pangilinan J."/>
            <person name="Park H.-J."/>
            <person name="Ramirez L."/>
            <person name="Alfaro M."/>
            <person name="Sun H."/>
            <person name="Tritt A."/>
            <person name="Yoshinaga Y."/>
            <person name="Zwiers L.-H."/>
            <person name="Turgeon B."/>
            <person name="Goodwin S."/>
            <person name="Spatafora J."/>
            <person name="Crous P."/>
            <person name="Grigoriev I."/>
        </authorList>
    </citation>
    <scope>NUCLEOTIDE SEQUENCE</scope>
    <source>
        <strain evidence="1">CBS 161.51</strain>
    </source>
</reference>
<dbReference type="OrthoDB" id="3794788at2759"/>
<evidence type="ECO:0000313" key="1">
    <source>
        <dbReference type="EMBL" id="KAF1937257.1"/>
    </source>
</evidence>
<sequence>MSARRPESQTPTGVGPHTSLRRHVAIMPAEYLPPEIWHLIIMSLDDHCFAWLVLRQVSPYLAFVTEDVFARYVSRTCSIRFAGQTLRNLLPSDLQGDTGDHRSHLAVPSPSFWATVSRLQPPTFRFQPSSFSPANTKARLVLKLCDPAIAYKTLPLNDQHAGAAESSNRLAEVFFKSDTNADAERSRLIKEAHFVRFNDQLKSIRIPSAAIDVAAQELSLDWRRLCDVFLRNEFRCRYETRSSVIWWRSP</sequence>
<proteinExistence type="predicted"/>
<dbReference type="AlphaFoldDB" id="A0A6A5SIR4"/>
<gene>
    <name evidence="1" type="ORF">EJ02DRAFT_61339</name>
</gene>
<name>A0A6A5SIR4_9PLEO</name>
<keyword evidence="2" id="KW-1185">Reference proteome</keyword>
<accession>A0A6A5SIR4</accession>